<keyword evidence="2" id="KW-1185">Reference proteome</keyword>
<dbReference type="EMBL" id="JARMAB010000009">
    <property type="protein sequence ID" value="MED1203023.1"/>
    <property type="molecule type" value="Genomic_DNA"/>
</dbReference>
<proteinExistence type="predicted"/>
<sequence>MRGQVVFKVNESNTTLKGVMHFLENGLDFIDTLIMLLAGKLKVQYSSETSAKLKQTRQQ</sequence>
<organism evidence="1 2">
    <name type="scientific">Heyndrickxia acidicola</name>
    <dbReference type="NCBI Taxonomy" id="209389"/>
    <lineage>
        <taxon>Bacteria</taxon>
        <taxon>Bacillati</taxon>
        <taxon>Bacillota</taxon>
        <taxon>Bacilli</taxon>
        <taxon>Bacillales</taxon>
        <taxon>Bacillaceae</taxon>
        <taxon>Heyndrickxia</taxon>
    </lineage>
</organism>
<evidence type="ECO:0000313" key="2">
    <source>
        <dbReference type="Proteomes" id="UP001341444"/>
    </source>
</evidence>
<reference evidence="1 2" key="1">
    <citation type="submission" date="2023-03" db="EMBL/GenBank/DDBJ databases">
        <title>Bacillus Genome Sequencing.</title>
        <authorList>
            <person name="Dunlap C."/>
        </authorList>
    </citation>
    <scope>NUCLEOTIDE SEQUENCE [LARGE SCALE GENOMIC DNA]</scope>
    <source>
        <strain evidence="1 2">B-23453</strain>
    </source>
</reference>
<comment type="caution">
    <text evidence="1">The sequence shown here is derived from an EMBL/GenBank/DDBJ whole genome shotgun (WGS) entry which is preliminary data.</text>
</comment>
<accession>A0ABU6MH93</accession>
<protein>
    <submittedName>
        <fullName evidence="1">Uncharacterized protein</fullName>
    </submittedName>
</protein>
<gene>
    <name evidence="1" type="ORF">P4T90_07935</name>
</gene>
<evidence type="ECO:0000313" key="1">
    <source>
        <dbReference type="EMBL" id="MED1203023.1"/>
    </source>
</evidence>
<dbReference type="RefSeq" id="WP_157090663.1">
    <property type="nucleotide sequence ID" value="NZ_JARMAB010000009.1"/>
</dbReference>
<name>A0ABU6MH93_9BACI</name>
<dbReference type="Proteomes" id="UP001341444">
    <property type="component" value="Unassembled WGS sequence"/>
</dbReference>